<comment type="similarity">
    <text evidence="3">Belongs to the even-skipped homeobox family.</text>
</comment>
<keyword evidence="2" id="KW-0217">Developmental protein</keyword>
<evidence type="ECO:0000256" key="6">
    <source>
        <dbReference type="SAM" id="MobiDB-lite"/>
    </source>
</evidence>
<comment type="subcellular location">
    <subcellularLocation>
        <location evidence="1 4 5">Nucleus</location>
    </subcellularLocation>
</comment>
<reference evidence="9" key="1">
    <citation type="submission" date="2022-11" db="UniProtKB">
        <authorList>
            <consortium name="WormBaseParasite"/>
        </authorList>
    </citation>
    <scope>IDENTIFICATION</scope>
</reference>
<dbReference type="InterPro" id="IPR001356">
    <property type="entry name" value="HD"/>
</dbReference>
<dbReference type="SMART" id="SM00389">
    <property type="entry name" value="HOX"/>
    <property type="match status" value="1"/>
</dbReference>
<evidence type="ECO:0000313" key="8">
    <source>
        <dbReference type="Proteomes" id="UP000887565"/>
    </source>
</evidence>
<dbReference type="Gene3D" id="1.10.10.60">
    <property type="entry name" value="Homeodomain-like"/>
    <property type="match status" value="1"/>
</dbReference>
<dbReference type="GO" id="GO:0005634">
    <property type="term" value="C:nucleus"/>
    <property type="evidence" value="ECO:0007669"/>
    <property type="project" value="UniProtKB-SubCell"/>
</dbReference>
<dbReference type="Proteomes" id="UP000887565">
    <property type="component" value="Unplaced"/>
</dbReference>
<keyword evidence="8" id="KW-1185">Reference proteome</keyword>
<dbReference type="GO" id="GO:0000978">
    <property type="term" value="F:RNA polymerase II cis-regulatory region sequence-specific DNA binding"/>
    <property type="evidence" value="ECO:0007669"/>
    <property type="project" value="TreeGrafter"/>
</dbReference>
<evidence type="ECO:0000256" key="2">
    <source>
        <dbReference type="ARBA" id="ARBA00022473"/>
    </source>
</evidence>
<evidence type="ECO:0000256" key="1">
    <source>
        <dbReference type="ARBA" id="ARBA00004123"/>
    </source>
</evidence>
<evidence type="ECO:0000256" key="5">
    <source>
        <dbReference type="RuleBase" id="RU000682"/>
    </source>
</evidence>
<dbReference type="AlphaFoldDB" id="A0A915K8A4"/>
<dbReference type="PANTHER" id="PTHR46294">
    <property type="entry name" value="SEGMENTATION PROTEIN EVEN-SKIPPED"/>
    <property type="match status" value="1"/>
</dbReference>
<keyword evidence="4 5" id="KW-0539">Nucleus</keyword>
<organism evidence="8 9">
    <name type="scientific">Romanomermis culicivorax</name>
    <name type="common">Nematode worm</name>
    <dbReference type="NCBI Taxonomy" id="13658"/>
    <lineage>
        <taxon>Eukaryota</taxon>
        <taxon>Metazoa</taxon>
        <taxon>Ecdysozoa</taxon>
        <taxon>Nematoda</taxon>
        <taxon>Enoplea</taxon>
        <taxon>Dorylaimia</taxon>
        <taxon>Mermithida</taxon>
        <taxon>Mermithoidea</taxon>
        <taxon>Mermithidae</taxon>
        <taxon>Romanomermis</taxon>
    </lineage>
</organism>
<evidence type="ECO:0000259" key="7">
    <source>
        <dbReference type="PROSITE" id="PS50071"/>
    </source>
</evidence>
<dbReference type="PANTHER" id="PTHR46294:SF4">
    <property type="entry name" value="SEGMENTATION PROTEIN EVEN-SKIPPED"/>
    <property type="match status" value="1"/>
</dbReference>
<dbReference type="Pfam" id="PF00046">
    <property type="entry name" value="Homeodomain"/>
    <property type="match status" value="1"/>
</dbReference>
<dbReference type="WBParaSite" id="nRc.2.0.1.t34594-RA">
    <property type="protein sequence ID" value="nRc.2.0.1.t34594-RA"/>
    <property type="gene ID" value="nRc.2.0.1.g34594"/>
</dbReference>
<accession>A0A915K8A4</accession>
<feature type="DNA-binding region" description="Homeobox" evidence="4">
    <location>
        <begin position="127"/>
        <end position="173"/>
    </location>
</feature>
<evidence type="ECO:0000256" key="4">
    <source>
        <dbReference type="PROSITE-ProRule" id="PRU00108"/>
    </source>
</evidence>
<feature type="region of interest" description="Disordered" evidence="6">
    <location>
        <begin position="79"/>
        <end position="125"/>
    </location>
</feature>
<dbReference type="InterPro" id="IPR009057">
    <property type="entry name" value="Homeodomain-like_sf"/>
</dbReference>
<name>A0A915K8A4_ROMCU</name>
<evidence type="ECO:0000256" key="3">
    <source>
        <dbReference type="ARBA" id="ARBA00038449"/>
    </source>
</evidence>
<proteinExistence type="inferred from homology"/>
<dbReference type="SUPFAM" id="SSF46689">
    <property type="entry name" value="Homeodomain-like"/>
    <property type="match status" value="1"/>
</dbReference>
<dbReference type="PROSITE" id="PS50071">
    <property type="entry name" value="HOMEOBOX_2"/>
    <property type="match status" value="1"/>
</dbReference>
<keyword evidence="4 5" id="KW-0238">DNA-binding</keyword>
<protein>
    <submittedName>
        <fullName evidence="9">Homeobox domain-containing protein</fullName>
    </submittedName>
</protein>
<dbReference type="CDD" id="cd00086">
    <property type="entry name" value="homeodomain"/>
    <property type="match status" value="1"/>
</dbReference>
<dbReference type="InterPro" id="IPR052002">
    <property type="entry name" value="Even-skipped_HD"/>
</dbReference>
<feature type="domain" description="Homeobox" evidence="7">
    <location>
        <begin position="125"/>
        <end position="172"/>
    </location>
</feature>
<sequence length="192" mass="21767">MQSFANIESLIQQQPIKSNKNPLNLSHHDRHNVDLHHQEHHNNHFDKLWLNIFATGGTGTNDYEAKFTQARRPDSALGVTFHSQQQQQERPDSGSLVAKESHENDQKGNSLAAATASGLDKSDDPNVRRYRTAFTREQISRLEKEFSRENYVSRPRRCELAAQLNLPESTIKSLVNAGLYLVFLMCGSKTVV</sequence>
<dbReference type="GO" id="GO:0000981">
    <property type="term" value="F:DNA-binding transcription factor activity, RNA polymerase II-specific"/>
    <property type="evidence" value="ECO:0007669"/>
    <property type="project" value="TreeGrafter"/>
</dbReference>
<evidence type="ECO:0000313" key="9">
    <source>
        <dbReference type="WBParaSite" id="nRc.2.0.1.t34594-RA"/>
    </source>
</evidence>
<keyword evidence="4 5" id="KW-0371">Homeobox</keyword>